<organism evidence="1 2">
    <name type="scientific">Eiseniibacteriota bacterium</name>
    <dbReference type="NCBI Taxonomy" id="2212470"/>
    <lineage>
        <taxon>Bacteria</taxon>
        <taxon>Candidatus Eiseniibacteriota</taxon>
    </lineage>
</organism>
<name>A0A948RRC4_UNCEI</name>
<dbReference type="Proteomes" id="UP000777784">
    <property type="component" value="Unassembled WGS sequence"/>
</dbReference>
<accession>A0A948RRC4</accession>
<dbReference type="EMBL" id="JAHJDP010000012">
    <property type="protein sequence ID" value="MBU2689570.1"/>
    <property type="molecule type" value="Genomic_DNA"/>
</dbReference>
<evidence type="ECO:0000313" key="1">
    <source>
        <dbReference type="EMBL" id="MBU2689570.1"/>
    </source>
</evidence>
<evidence type="ECO:0000313" key="2">
    <source>
        <dbReference type="Proteomes" id="UP000777784"/>
    </source>
</evidence>
<dbReference type="AlphaFoldDB" id="A0A948RRC4"/>
<reference evidence="1" key="1">
    <citation type="submission" date="2021-05" db="EMBL/GenBank/DDBJ databases">
        <title>Energy efficiency and biological interactions define the core microbiome of deep oligotrophic groundwater.</title>
        <authorList>
            <person name="Mehrshad M."/>
            <person name="Lopez-Fernandez M."/>
            <person name="Bell E."/>
            <person name="Bernier-Latmani R."/>
            <person name="Bertilsson S."/>
            <person name="Dopson M."/>
        </authorList>
    </citation>
    <scope>NUCLEOTIDE SEQUENCE</scope>
    <source>
        <strain evidence="1">Modern_marine.mb.64</strain>
    </source>
</reference>
<sequence>MALAAGGMAFETGGVKTGAEILIVVNRTTGSAADFPFHTGNLVVDRIDRVAGDTRVAISVATGRDWILRWIPDDALVRLFLRATGRTAVALDTTDSPMNGGKERITIGTLNNNLLPRFQRGDFAASPFARWFFA</sequence>
<proteinExistence type="predicted"/>
<protein>
    <submittedName>
        <fullName evidence="1">Uncharacterized protein</fullName>
    </submittedName>
</protein>
<comment type="caution">
    <text evidence="1">The sequence shown here is derived from an EMBL/GenBank/DDBJ whole genome shotgun (WGS) entry which is preliminary data.</text>
</comment>
<gene>
    <name evidence="1" type="ORF">KJ970_01460</name>
</gene>